<accession>Q8GYD6</accession>
<proteinExistence type="evidence at transcript level"/>
<sequence>MCMASGGPIPRCKPFKHTYEKEIVIDPSPISPHFFQPRLPGFHSHLNILISSELFSLITFPWISSQAHRWNNK</sequence>
<reference evidence="1" key="1">
    <citation type="submission" date="2002-11" db="EMBL/GenBank/DDBJ databases">
        <title>Arabidopsis thaliana full-length cDNA.</title>
        <authorList>
            <person name="Seki M."/>
            <person name="Iida K."/>
            <person name="Satou M."/>
            <person name="Sakurai T."/>
            <person name="Akiyama K."/>
            <person name="Ishida J."/>
            <person name="Nakajima M."/>
            <person name="Enju A."/>
            <person name="Kamiya A."/>
            <person name="Narusaka M."/>
            <person name="Carninci P."/>
            <person name="Kawai J."/>
            <person name="Hayashizaki Y."/>
            <person name="Shinozaki K."/>
        </authorList>
    </citation>
    <scope>NUCLEOTIDE SEQUENCE</scope>
</reference>
<organism evidence="1">
    <name type="scientific">Arabidopsis thaliana</name>
    <name type="common">Mouse-ear cress</name>
    <dbReference type="NCBI Taxonomy" id="3702"/>
    <lineage>
        <taxon>Eukaryota</taxon>
        <taxon>Viridiplantae</taxon>
        <taxon>Streptophyta</taxon>
        <taxon>Embryophyta</taxon>
        <taxon>Tracheophyta</taxon>
        <taxon>Spermatophyta</taxon>
        <taxon>Magnoliopsida</taxon>
        <taxon>eudicotyledons</taxon>
        <taxon>Gunneridae</taxon>
        <taxon>Pentapetalae</taxon>
        <taxon>rosids</taxon>
        <taxon>malvids</taxon>
        <taxon>Brassicales</taxon>
        <taxon>Brassicaceae</taxon>
        <taxon>Camelineae</taxon>
        <taxon>Arabidopsis</taxon>
    </lineage>
</organism>
<protein>
    <submittedName>
        <fullName evidence="1">Uncharacterized protein</fullName>
    </submittedName>
</protein>
<dbReference type="EMBL" id="AK117704">
    <property type="protein sequence ID" value="BAC42355.1"/>
    <property type="molecule type" value="mRNA"/>
</dbReference>
<name>Q8GYD6_ARATH</name>
<dbReference type="AlphaFoldDB" id="Q8GYD6"/>
<evidence type="ECO:0000313" key="1">
    <source>
        <dbReference type="EMBL" id="BAC42355.1"/>
    </source>
</evidence>